<organism evidence="2 3">
    <name type="scientific">Euzebya pacifica</name>
    <dbReference type="NCBI Taxonomy" id="1608957"/>
    <lineage>
        <taxon>Bacteria</taxon>
        <taxon>Bacillati</taxon>
        <taxon>Actinomycetota</taxon>
        <taxon>Nitriliruptoria</taxon>
        <taxon>Euzebyales</taxon>
    </lineage>
</organism>
<dbReference type="PANTHER" id="PTHR39639:SF1">
    <property type="entry name" value="DUF262 DOMAIN-CONTAINING PROTEIN"/>
    <property type="match status" value="1"/>
</dbReference>
<reference evidence="2 3" key="1">
    <citation type="submission" date="2018-09" db="EMBL/GenBank/DDBJ databases">
        <title>Complete genome sequence of Euzebya sp. DY32-46 isolated from seawater of Pacific Ocean.</title>
        <authorList>
            <person name="Xu L."/>
            <person name="Wu Y.-H."/>
            <person name="Xu X.-W."/>
        </authorList>
    </citation>
    <scope>NUCLEOTIDE SEQUENCE [LARGE SCALE GENOMIC DNA]</scope>
    <source>
        <strain evidence="2 3">DY32-46</strain>
        <plasmid evidence="3">pedy32-46i</plasmid>
    </source>
</reference>
<dbReference type="KEGG" id="euz:DVS28_b0297"/>
<feature type="domain" description="GmrSD restriction endonucleases N-terminal" evidence="1">
    <location>
        <begin position="25"/>
        <end position="103"/>
    </location>
</feature>
<dbReference type="EMBL" id="CP031166">
    <property type="protein sequence ID" value="AXV10067.1"/>
    <property type="molecule type" value="Genomic_DNA"/>
</dbReference>
<sequence>MPQPSAPGRTLPSYQLDGTKRRVNELVTWIRDGIMAVDPPYQRGAVWTDQQRTNLIKSMQLGLPLHAVIVSDRGVEESVAGRPQFVVVDGRQRLETFTAWWDGKVSAPANWFEANEVDPTRIAPDGTVTRDGLTDLGRRMAANRWLIGFHEVKGLTVEQEADLYLLVNFGGVAQTDADRQRAAAMGTGQT</sequence>
<keyword evidence="2" id="KW-0614">Plasmid</keyword>
<protein>
    <recommendedName>
        <fullName evidence="1">GmrSD restriction endonucleases N-terminal domain-containing protein</fullName>
    </recommendedName>
</protein>
<keyword evidence="3" id="KW-1185">Reference proteome</keyword>
<evidence type="ECO:0000313" key="3">
    <source>
        <dbReference type="Proteomes" id="UP000264006"/>
    </source>
</evidence>
<dbReference type="Pfam" id="PF03235">
    <property type="entry name" value="GmrSD_N"/>
    <property type="match status" value="1"/>
</dbReference>
<name>A0A346Y6H0_9ACTN</name>
<evidence type="ECO:0000313" key="2">
    <source>
        <dbReference type="EMBL" id="AXV10067.1"/>
    </source>
</evidence>
<dbReference type="AlphaFoldDB" id="A0A346Y6H0"/>
<dbReference type="InterPro" id="IPR004919">
    <property type="entry name" value="GmrSD_N"/>
</dbReference>
<gene>
    <name evidence="2" type="ORF">DVS28_b0297</name>
</gene>
<proteinExistence type="predicted"/>
<dbReference type="Proteomes" id="UP000264006">
    <property type="component" value="Plasmid pEDY32-46I"/>
</dbReference>
<evidence type="ECO:0000259" key="1">
    <source>
        <dbReference type="Pfam" id="PF03235"/>
    </source>
</evidence>
<accession>A0A346Y6H0</accession>
<dbReference type="RefSeq" id="WP_164711127.1">
    <property type="nucleotide sequence ID" value="NZ_CP031166.1"/>
</dbReference>
<geneLocation type="plasmid" evidence="3">
    <name>pedy32-46i</name>
</geneLocation>
<dbReference type="PANTHER" id="PTHR39639">
    <property type="entry name" value="CHROMOSOME 16, WHOLE GENOME SHOTGUN SEQUENCE"/>
    <property type="match status" value="1"/>
</dbReference>